<dbReference type="EMBL" id="GBXM01037390">
    <property type="protein sequence ID" value="JAH71187.1"/>
    <property type="molecule type" value="Transcribed_RNA"/>
</dbReference>
<protein>
    <submittedName>
        <fullName evidence="1">Uncharacterized protein</fullName>
    </submittedName>
</protein>
<sequence length="33" mass="3729">MPPFYFSKTKMRAAKCSLHLCAAEIKENGETEP</sequence>
<evidence type="ECO:0000313" key="1">
    <source>
        <dbReference type="EMBL" id="JAH71187.1"/>
    </source>
</evidence>
<name>A0A0E9UZE9_ANGAN</name>
<dbReference type="AlphaFoldDB" id="A0A0E9UZE9"/>
<organism evidence="1">
    <name type="scientific">Anguilla anguilla</name>
    <name type="common">European freshwater eel</name>
    <name type="synonym">Muraena anguilla</name>
    <dbReference type="NCBI Taxonomy" id="7936"/>
    <lineage>
        <taxon>Eukaryota</taxon>
        <taxon>Metazoa</taxon>
        <taxon>Chordata</taxon>
        <taxon>Craniata</taxon>
        <taxon>Vertebrata</taxon>
        <taxon>Euteleostomi</taxon>
        <taxon>Actinopterygii</taxon>
        <taxon>Neopterygii</taxon>
        <taxon>Teleostei</taxon>
        <taxon>Anguilliformes</taxon>
        <taxon>Anguillidae</taxon>
        <taxon>Anguilla</taxon>
    </lineage>
</organism>
<accession>A0A0E9UZE9</accession>
<reference evidence="1" key="2">
    <citation type="journal article" date="2015" name="Fish Shellfish Immunol.">
        <title>Early steps in the European eel (Anguilla anguilla)-Vibrio vulnificus interaction in the gills: Role of the RtxA13 toxin.</title>
        <authorList>
            <person name="Callol A."/>
            <person name="Pajuelo D."/>
            <person name="Ebbesson L."/>
            <person name="Teles M."/>
            <person name="MacKenzie S."/>
            <person name="Amaro C."/>
        </authorList>
    </citation>
    <scope>NUCLEOTIDE SEQUENCE</scope>
</reference>
<reference evidence="1" key="1">
    <citation type="submission" date="2014-11" db="EMBL/GenBank/DDBJ databases">
        <authorList>
            <person name="Amaro Gonzalez C."/>
        </authorList>
    </citation>
    <scope>NUCLEOTIDE SEQUENCE</scope>
</reference>
<proteinExistence type="predicted"/>